<dbReference type="HAMAP" id="MF_03058">
    <property type="entry name" value="VMA21"/>
    <property type="match status" value="1"/>
</dbReference>
<dbReference type="PANTHER" id="PTHR31792:SF3">
    <property type="entry name" value="VACUOLAR ATPASE ASSEMBLY INTEGRAL MEMBRANE PROTEIN VMA21"/>
    <property type="match status" value="1"/>
</dbReference>
<keyword evidence="5 6" id="KW-0968">Cytoplasmic vesicle</keyword>
<dbReference type="VEuPathDB" id="FungiDB:LEMA_P026830.1"/>
<evidence type="ECO:0000256" key="2">
    <source>
        <dbReference type="ARBA" id="ARBA00022824"/>
    </source>
</evidence>
<keyword evidence="9" id="KW-1185">Reference proteome</keyword>
<evidence type="ECO:0000313" key="9">
    <source>
        <dbReference type="Proteomes" id="UP000002668"/>
    </source>
</evidence>
<dbReference type="OrthoDB" id="160405at2759"/>
<dbReference type="EMBL" id="FP929127">
    <property type="protein sequence ID" value="CBX95531.1"/>
    <property type="molecule type" value="Genomic_DNA"/>
</dbReference>
<accession>E4ZVA5</accession>
<dbReference type="InterPro" id="IPR019013">
    <property type="entry name" value="Vma21"/>
</dbReference>
<dbReference type="FunCoup" id="E4ZVA5">
    <property type="interactions" value="39"/>
</dbReference>
<dbReference type="GO" id="GO:0005789">
    <property type="term" value="C:endoplasmic reticulum membrane"/>
    <property type="evidence" value="ECO:0007669"/>
    <property type="project" value="UniProtKB-SubCell"/>
</dbReference>
<feature type="transmembrane region" description="Helical" evidence="6">
    <location>
        <begin position="72"/>
        <end position="93"/>
    </location>
</feature>
<dbReference type="PANTHER" id="PTHR31792">
    <property type="entry name" value="VACUOLAR ATPASE ASSEMBLY INTEGRAL MEMBRANE PROTEIN VMA21"/>
    <property type="match status" value="1"/>
</dbReference>
<evidence type="ECO:0000256" key="6">
    <source>
        <dbReference type="HAMAP-Rule" id="MF_03058"/>
    </source>
</evidence>
<dbReference type="GO" id="GO:0070072">
    <property type="term" value="P:vacuolar proton-transporting V-type ATPase complex assembly"/>
    <property type="evidence" value="ECO:0007669"/>
    <property type="project" value="UniProtKB-UniRule"/>
</dbReference>
<dbReference type="STRING" id="985895.E4ZVA5"/>
<feature type="region of interest" description="Disordered" evidence="7">
    <location>
        <begin position="1"/>
        <end position="31"/>
    </location>
</feature>
<keyword evidence="2 6" id="KW-0256">Endoplasmic reticulum</keyword>
<comment type="function">
    <text evidence="6">Required for the assembly of the V0 complex of the vacuolar ATPase (V-ATPase) in the endoplasmic reticulum.</text>
</comment>
<evidence type="ECO:0000313" key="8">
    <source>
        <dbReference type="EMBL" id="CBX95531.1"/>
    </source>
</evidence>
<dbReference type="OMA" id="AMKEDQT"/>
<evidence type="ECO:0000256" key="3">
    <source>
        <dbReference type="ARBA" id="ARBA00022989"/>
    </source>
</evidence>
<evidence type="ECO:0000256" key="1">
    <source>
        <dbReference type="ARBA" id="ARBA00022692"/>
    </source>
</evidence>
<organism evidence="9">
    <name type="scientific">Leptosphaeria maculans (strain JN3 / isolate v23.1.3 / race Av1-4-5-6-7-8)</name>
    <name type="common">Blackleg fungus</name>
    <name type="synonym">Phoma lingam</name>
    <dbReference type="NCBI Taxonomy" id="985895"/>
    <lineage>
        <taxon>Eukaryota</taxon>
        <taxon>Fungi</taxon>
        <taxon>Dikarya</taxon>
        <taxon>Ascomycota</taxon>
        <taxon>Pezizomycotina</taxon>
        <taxon>Dothideomycetes</taxon>
        <taxon>Pleosporomycetidae</taxon>
        <taxon>Pleosporales</taxon>
        <taxon>Pleosporineae</taxon>
        <taxon>Leptosphaeriaceae</taxon>
        <taxon>Plenodomus</taxon>
        <taxon>Plenodomus lingam/Leptosphaeria maculans species complex</taxon>
    </lineage>
</organism>
<feature type="short sequence motif" description="Prevents secretion from ER" evidence="6">
    <location>
        <begin position="108"/>
        <end position="111"/>
    </location>
</feature>
<comment type="subcellular location">
    <subcellularLocation>
        <location evidence="6">Endoplasmic reticulum membrane</location>
        <topology evidence="6">Multi-pass membrane protein</topology>
    </subcellularLocation>
    <subcellularLocation>
        <location evidence="6">Endoplasmic reticulum-Golgi intermediate compartment membrane</location>
        <topology evidence="6">Multi-pass membrane protein</topology>
    </subcellularLocation>
    <subcellularLocation>
        <location evidence="6">Cytoplasmic vesicle</location>
        <location evidence="6">COPII-coated vesicle membrane</location>
        <topology evidence="6">Multi-pass membrane protein</topology>
    </subcellularLocation>
</comment>
<dbReference type="Proteomes" id="UP000002668">
    <property type="component" value="Genome"/>
</dbReference>
<dbReference type="HOGENOM" id="CLU_154717_1_1_1"/>
<keyword evidence="1 6" id="KW-0812">Transmembrane</keyword>
<dbReference type="Pfam" id="PF09446">
    <property type="entry name" value="VMA21"/>
    <property type="match status" value="1"/>
</dbReference>
<feature type="transmembrane region" description="Helical" evidence="6">
    <location>
        <begin position="46"/>
        <end position="66"/>
    </location>
</feature>
<dbReference type="GO" id="GO:0033116">
    <property type="term" value="C:endoplasmic reticulum-Golgi intermediate compartment membrane"/>
    <property type="evidence" value="ECO:0007669"/>
    <property type="project" value="UniProtKB-SubCell"/>
</dbReference>
<dbReference type="eggNOG" id="ENOG502SBNA">
    <property type="taxonomic scope" value="Eukaryota"/>
</dbReference>
<evidence type="ECO:0000256" key="5">
    <source>
        <dbReference type="ARBA" id="ARBA00023329"/>
    </source>
</evidence>
<reference evidence="9" key="1">
    <citation type="journal article" date="2011" name="Nat. Commun.">
        <title>Effector diversification within compartments of the Leptosphaeria maculans genome affected by Repeat-Induced Point mutations.</title>
        <authorList>
            <person name="Rouxel T."/>
            <person name="Grandaubert J."/>
            <person name="Hane J.K."/>
            <person name="Hoede C."/>
            <person name="van de Wouw A.P."/>
            <person name="Couloux A."/>
            <person name="Dominguez V."/>
            <person name="Anthouard V."/>
            <person name="Bally P."/>
            <person name="Bourras S."/>
            <person name="Cozijnsen A.J."/>
            <person name="Ciuffetti L.M."/>
            <person name="Degrave A."/>
            <person name="Dilmaghani A."/>
            <person name="Duret L."/>
            <person name="Fudal I."/>
            <person name="Goodwin S.B."/>
            <person name="Gout L."/>
            <person name="Glaser N."/>
            <person name="Linglin J."/>
            <person name="Kema G.H.J."/>
            <person name="Lapalu N."/>
            <person name="Lawrence C.B."/>
            <person name="May K."/>
            <person name="Meyer M."/>
            <person name="Ollivier B."/>
            <person name="Poulain J."/>
            <person name="Schoch C.L."/>
            <person name="Simon A."/>
            <person name="Spatafora J.W."/>
            <person name="Stachowiak A."/>
            <person name="Turgeon B.G."/>
            <person name="Tyler B.M."/>
            <person name="Vincent D."/>
            <person name="Weissenbach J."/>
            <person name="Amselem J."/>
            <person name="Quesneville H."/>
            <person name="Oliver R.P."/>
            <person name="Wincker P."/>
            <person name="Balesdent M.-H."/>
            <person name="Howlett B.J."/>
        </authorList>
    </citation>
    <scope>NUCLEOTIDE SEQUENCE [LARGE SCALE GENOMIC DNA]</scope>
    <source>
        <strain evidence="9">JN3 / isolate v23.1.3 / race Av1-4-5-6-7-8</strain>
    </source>
</reference>
<gene>
    <name evidence="8" type="ORF">LEMA_P026830.1</name>
</gene>
<feature type="compositionally biased region" description="Basic and acidic residues" evidence="7">
    <location>
        <begin position="1"/>
        <end position="17"/>
    </location>
</feature>
<name>E4ZVA5_LEPMJ</name>
<proteinExistence type="inferred from homology"/>
<evidence type="ECO:0000256" key="7">
    <source>
        <dbReference type="SAM" id="MobiDB-lite"/>
    </source>
</evidence>
<dbReference type="InParanoid" id="E4ZVA5"/>
<protein>
    <submittedName>
        <fullName evidence="8">Uncharacterized protein</fullName>
    </submittedName>
</protein>
<keyword evidence="3 6" id="KW-1133">Transmembrane helix</keyword>
<evidence type="ECO:0000256" key="4">
    <source>
        <dbReference type="ARBA" id="ARBA00023136"/>
    </source>
</evidence>
<sequence>MATRRVVGEKNGVDEGRGGGGVGGQMEGSDTTPAVPMSVVWKLMSFTFAMICLPIGTYFFTAAYVFKGNATYAGGLAALMANVVLIAYVVMAFRDDQEERRLDDEAAKKKM</sequence>
<dbReference type="GO" id="GO:0012507">
    <property type="term" value="C:ER to Golgi transport vesicle membrane"/>
    <property type="evidence" value="ECO:0007669"/>
    <property type="project" value="UniProtKB-SubCell"/>
</dbReference>
<comment type="similarity">
    <text evidence="6">Belongs to the VMA21 family.</text>
</comment>
<dbReference type="AlphaFoldDB" id="E4ZVA5"/>
<keyword evidence="4 6" id="KW-0472">Membrane</keyword>